<dbReference type="Gene3D" id="3.40.50.620">
    <property type="entry name" value="HUPs"/>
    <property type="match status" value="1"/>
</dbReference>
<evidence type="ECO:0000256" key="2">
    <source>
        <dbReference type="ARBA" id="ARBA00022679"/>
    </source>
</evidence>
<protein>
    <recommendedName>
        <fullName evidence="8">Sulfate adenylyltransferase</fullName>
        <ecNumber evidence="8">2.7.7.4</ecNumber>
    </recommendedName>
    <alternativeName>
        <fullName evidence="8">ATP-sulfurylase</fullName>
    </alternativeName>
    <alternativeName>
        <fullName evidence="8">Sulfate adenylate transferase</fullName>
        <shortName evidence="8">SAT</shortName>
    </alternativeName>
</protein>
<evidence type="ECO:0000256" key="6">
    <source>
        <dbReference type="ARBA" id="ARBA00037980"/>
    </source>
</evidence>
<dbReference type="Proteomes" id="UP000534783">
    <property type="component" value="Unassembled WGS sequence"/>
</dbReference>
<comment type="catalytic activity">
    <reaction evidence="7 8">
        <text>sulfate + ATP + H(+) = adenosine 5'-phosphosulfate + diphosphate</text>
        <dbReference type="Rhea" id="RHEA:18133"/>
        <dbReference type="ChEBI" id="CHEBI:15378"/>
        <dbReference type="ChEBI" id="CHEBI:16189"/>
        <dbReference type="ChEBI" id="CHEBI:30616"/>
        <dbReference type="ChEBI" id="CHEBI:33019"/>
        <dbReference type="ChEBI" id="CHEBI:58243"/>
        <dbReference type="EC" id="2.7.7.4"/>
    </reaction>
</comment>
<dbReference type="InterPro" id="IPR025980">
    <property type="entry name" value="ATP-Sase_PUA-like_dom"/>
</dbReference>
<dbReference type="EMBL" id="VTOW01000002">
    <property type="protein sequence ID" value="NKE71492.1"/>
    <property type="molecule type" value="Genomic_DNA"/>
</dbReference>
<comment type="caution">
    <text evidence="11">The sequence shown here is derived from an EMBL/GenBank/DDBJ whole genome shotgun (WGS) entry which is preliminary data.</text>
</comment>
<gene>
    <name evidence="8 11" type="primary">sat</name>
    <name evidence="11" type="ORF">MNODULE_12150</name>
</gene>
<feature type="domain" description="ATP-sulfurylase PUA-like" evidence="10">
    <location>
        <begin position="5"/>
        <end position="161"/>
    </location>
</feature>
<dbReference type="AlphaFoldDB" id="A0A7X6DQK2"/>
<evidence type="ECO:0000256" key="5">
    <source>
        <dbReference type="ARBA" id="ARBA00022840"/>
    </source>
</evidence>
<dbReference type="GO" id="GO:0000103">
    <property type="term" value="P:sulfate assimilation"/>
    <property type="evidence" value="ECO:0007669"/>
    <property type="project" value="UniProtKB-UniRule"/>
</dbReference>
<dbReference type="RefSeq" id="WP_168060170.1">
    <property type="nucleotide sequence ID" value="NZ_VTOW01000002.1"/>
</dbReference>
<evidence type="ECO:0000256" key="8">
    <source>
        <dbReference type="HAMAP-Rule" id="MF_00066"/>
    </source>
</evidence>
<keyword evidence="12" id="KW-1185">Reference proteome</keyword>
<dbReference type="InterPro" id="IPR002650">
    <property type="entry name" value="Sulphate_adenylyltransferase"/>
</dbReference>
<organism evidence="11 12">
    <name type="scientific">Candidatus Manganitrophus noduliformans</name>
    <dbReference type="NCBI Taxonomy" id="2606439"/>
    <lineage>
        <taxon>Bacteria</taxon>
        <taxon>Pseudomonadati</taxon>
        <taxon>Nitrospirota</taxon>
        <taxon>Nitrospiria</taxon>
        <taxon>Candidatus Troglogloeales</taxon>
        <taxon>Candidatus Manganitrophaceae</taxon>
        <taxon>Candidatus Manganitrophus</taxon>
    </lineage>
</organism>
<keyword evidence="2 8" id="KW-0808">Transferase</keyword>
<dbReference type="InterPro" id="IPR014729">
    <property type="entry name" value="Rossmann-like_a/b/a_fold"/>
</dbReference>
<dbReference type="NCBIfam" id="NF003166">
    <property type="entry name" value="PRK04149.1"/>
    <property type="match status" value="1"/>
</dbReference>
<dbReference type="Pfam" id="PF14306">
    <property type="entry name" value="PUA_2"/>
    <property type="match status" value="1"/>
</dbReference>
<evidence type="ECO:0000259" key="10">
    <source>
        <dbReference type="Pfam" id="PF14306"/>
    </source>
</evidence>
<sequence length="390" mass="43955">MAISVPHGGRLINRFVDPKEVDRLTQKASQMKKIELTPREISDLELIAIGVFSPLEGFMGSADYQSVLDRMRLANGLPWSLPITLSVTAAEAAELKQGMEVALIQETGLPLAILKIDEIYPFDKEKEAVAAYGTNDASHPGVAYTQTLGDFYLGGKIEMLRRSPIQRFHEHQMDPAQTRKLFEEKDWKRIVAFQTRNPIHRAHEYIQKCALEITDGLLLHPIVGETKSDDVPADVRMRCYKVLLENYYPKDRTILAVFPAAMRYAGPKEAIFHAICRKNYGVTHFIVGRDHAGVGNFYGSFDAHHIFQKFTLEELGIQPLFFDHTFYCKRCLGMVSAKTCPHDSSEHIALSGTKVREMLRGGIKPPPEFSRAEVAEILIEAMSDQARQPK</sequence>
<evidence type="ECO:0000313" key="12">
    <source>
        <dbReference type="Proteomes" id="UP000534783"/>
    </source>
</evidence>
<evidence type="ECO:0000256" key="1">
    <source>
        <dbReference type="ARBA" id="ARBA00005048"/>
    </source>
</evidence>
<proteinExistence type="inferred from homology"/>
<dbReference type="Pfam" id="PF01747">
    <property type="entry name" value="ATP-sulfurylase"/>
    <property type="match status" value="1"/>
</dbReference>
<dbReference type="EC" id="2.7.7.4" evidence="8"/>
<dbReference type="InterPro" id="IPR020792">
    <property type="entry name" value="SO4_adenylyltransferase_pro"/>
</dbReference>
<comment type="pathway">
    <text evidence="1 8">Sulfur metabolism; hydrogen sulfide biosynthesis; sulfite from sulfate: step 1/3.</text>
</comment>
<dbReference type="GO" id="GO:0005524">
    <property type="term" value="F:ATP binding"/>
    <property type="evidence" value="ECO:0007669"/>
    <property type="project" value="UniProtKB-KW"/>
</dbReference>
<dbReference type="PANTHER" id="PTHR43509">
    <property type="match status" value="1"/>
</dbReference>
<evidence type="ECO:0000313" key="11">
    <source>
        <dbReference type="EMBL" id="NKE71492.1"/>
    </source>
</evidence>
<reference evidence="11 12" key="1">
    <citation type="journal article" date="2020" name="Nature">
        <title>Bacterial chemolithoautotrophy via manganese oxidation.</title>
        <authorList>
            <person name="Yu H."/>
            <person name="Leadbetter J.R."/>
        </authorList>
    </citation>
    <scope>NUCLEOTIDE SEQUENCE [LARGE SCALE GENOMIC DNA]</scope>
    <source>
        <strain evidence="11 12">Mn-1</strain>
    </source>
</reference>
<evidence type="ECO:0000259" key="9">
    <source>
        <dbReference type="Pfam" id="PF01747"/>
    </source>
</evidence>
<dbReference type="GO" id="GO:0004781">
    <property type="term" value="F:sulfate adenylyltransferase (ATP) activity"/>
    <property type="evidence" value="ECO:0007669"/>
    <property type="project" value="UniProtKB-UniRule"/>
</dbReference>
<comment type="similarity">
    <text evidence="6 8">Belongs to the sulfate adenylyltransferase family.</text>
</comment>
<dbReference type="InterPro" id="IPR024951">
    <property type="entry name" value="Sulfurylase_cat_dom"/>
</dbReference>
<dbReference type="SUPFAM" id="SSF52374">
    <property type="entry name" value="Nucleotidylyl transferase"/>
    <property type="match status" value="1"/>
</dbReference>
<dbReference type="NCBIfam" id="TIGR00339">
    <property type="entry name" value="sopT"/>
    <property type="match status" value="1"/>
</dbReference>
<evidence type="ECO:0000256" key="7">
    <source>
        <dbReference type="ARBA" id="ARBA00049370"/>
    </source>
</evidence>
<dbReference type="InterPro" id="IPR015947">
    <property type="entry name" value="PUA-like_sf"/>
</dbReference>
<feature type="domain" description="Sulphate adenylyltransferase catalytic" evidence="9">
    <location>
        <begin position="172"/>
        <end position="380"/>
    </location>
</feature>
<keyword evidence="3 8" id="KW-0548">Nucleotidyltransferase</keyword>
<dbReference type="SUPFAM" id="SSF88697">
    <property type="entry name" value="PUA domain-like"/>
    <property type="match status" value="1"/>
</dbReference>
<keyword evidence="5 8" id="KW-0067">ATP-binding</keyword>
<dbReference type="UniPathway" id="UPA00140">
    <property type="reaction ID" value="UER00204"/>
</dbReference>
<dbReference type="CDD" id="cd00517">
    <property type="entry name" value="ATPS"/>
    <property type="match status" value="1"/>
</dbReference>
<dbReference type="PANTHER" id="PTHR43509:SF1">
    <property type="entry name" value="SULFATE ADENYLYLTRANSFERASE"/>
    <property type="match status" value="1"/>
</dbReference>
<dbReference type="Gene3D" id="3.10.400.10">
    <property type="entry name" value="Sulfate adenylyltransferase"/>
    <property type="match status" value="1"/>
</dbReference>
<dbReference type="HAMAP" id="MF_00066">
    <property type="entry name" value="Sulf_adenylyltr"/>
    <property type="match status" value="1"/>
</dbReference>
<name>A0A7X6DQK2_9BACT</name>
<accession>A0A7X6DQK2</accession>
<keyword evidence="4 8" id="KW-0547">Nucleotide-binding</keyword>
<dbReference type="GO" id="GO:0070814">
    <property type="term" value="P:hydrogen sulfide biosynthetic process"/>
    <property type="evidence" value="ECO:0007669"/>
    <property type="project" value="UniProtKB-UniRule"/>
</dbReference>
<evidence type="ECO:0000256" key="3">
    <source>
        <dbReference type="ARBA" id="ARBA00022695"/>
    </source>
</evidence>
<evidence type="ECO:0000256" key="4">
    <source>
        <dbReference type="ARBA" id="ARBA00022741"/>
    </source>
</evidence>